<keyword evidence="3" id="KW-1185">Reference proteome</keyword>
<protein>
    <submittedName>
        <fullName evidence="2">Uncharacterized protein</fullName>
    </submittedName>
</protein>
<evidence type="ECO:0000313" key="2">
    <source>
        <dbReference type="EMBL" id="WML87248.1"/>
    </source>
</evidence>
<sequence>MTPSKIMGLRLPPALKREFAEIASQKDTTVSALSRGLIETFVKKHRKNNHASLNR</sequence>
<proteinExistence type="predicted"/>
<name>A0AA51QXG9_9GAMM</name>
<dbReference type="Proteomes" id="UP001223336">
    <property type="component" value="Unassembled WGS sequence"/>
</dbReference>
<evidence type="ECO:0000313" key="1">
    <source>
        <dbReference type="EMBL" id="MDQ5770834.1"/>
    </source>
</evidence>
<dbReference type="GO" id="GO:0006355">
    <property type="term" value="P:regulation of DNA-templated transcription"/>
    <property type="evidence" value="ECO:0007669"/>
    <property type="project" value="InterPro"/>
</dbReference>
<organism evidence="2">
    <name type="scientific">Thiothrix subterranea</name>
    <dbReference type="NCBI Taxonomy" id="2735563"/>
    <lineage>
        <taxon>Bacteria</taxon>
        <taxon>Pseudomonadati</taxon>
        <taxon>Pseudomonadota</taxon>
        <taxon>Gammaproteobacteria</taxon>
        <taxon>Thiotrichales</taxon>
        <taxon>Thiotrichaceae</taxon>
        <taxon>Thiothrix</taxon>
    </lineage>
</organism>
<dbReference type="EMBL" id="JAVFKN010000041">
    <property type="protein sequence ID" value="MDQ5770834.1"/>
    <property type="molecule type" value="Genomic_DNA"/>
</dbReference>
<gene>
    <name evidence="1" type="ORF">RCC75_20055</name>
    <name evidence="2" type="ORF">RCG00_02555</name>
</gene>
<reference evidence="2 3" key="1">
    <citation type="submission" date="2023-08" db="EMBL/GenBank/DDBJ databases">
        <title>New molecular markers tilS and rpoB for phylogenetic and monitoring studies of the genus Thiothrix biodiversity.</title>
        <authorList>
            <person name="Ravin N.V."/>
            <person name="Smolyakov D."/>
            <person name="Markov N.D."/>
            <person name="Beletsky A.V."/>
            <person name="Mardanov A.V."/>
            <person name="Rudenko T.S."/>
            <person name="Grabovich M.Y."/>
        </authorList>
    </citation>
    <scope>NUCLEOTIDE SEQUENCE</scope>
    <source>
        <strain evidence="2">DNT52</strain>
        <strain evidence="1 3">H33</strain>
    </source>
</reference>
<dbReference type="RefSeq" id="WP_308136499.1">
    <property type="nucleotide sequence ID" value="NZ_CP133197.1"/>
</dbReference>
<dbReference type="AlphaFoldDB" id="A0AA51QXG9"/>
<dbReference type="EMBL" id="CP133217">
    <property type="protein sequence ID" value="WML87248.1"/>
    <property type="molecule type" value="Genomic_DNA"/>
</dbReference>
<dbReference type="SUPFAM" id="SSF47598">
    <property type="entry name" value="Ribbon-helix-helix"/>
    <property type="match status" value="1"/>
</dbReference>
<accession>A0AA51QXG9</accession>
<evidence type="ECO:0000313" key="3">
    <source>
        <dbReference type="Proteomes" id="UP001223336"/>
    </source>
</evidence>
<dbReference type="InterPro" id="IPR010985">
    <property type="entry name" value="Ribbon_hlx_hlx"/>
</dbReference>
<dbReference type="Proteomes" id="UP001229862">
    <property type="component" value="Chromosome"/>
</dbReference>